<dbReference type="VEuPathDB" id="MicrosporidiaDB:NAPIS_ORF02095"/>
<keyword evidence="2" id="KW-1185">Reference proteome</keyword>
<dbReference type="Proteomes" id="UP000053780">
    <property type="component" value="Unassembled WGS sequence"/>
</dbReference>
<sequence length="585" mass="68669">MNTNDTNYTNDMNKYKLFSYIIVEYHLSNNKLDVPIKRKRLLRLGININKTHWFNARYNPIRKNRRLITKKLKIKIPTNVYTSLLLQEVMENDQAEIRVDTRLVTDIKTKEREILIVEVGITNQDRLSLVENEKLRKYDLLANELDIIHKCKTRIVPYVMTWDARNPTKPLGIYTVLVLKKTLESISLERRQGHDWRDAVEKLLIRKPYEEEHGEEQIVNLNSKNININLPPTVWVDISIWELRKTPPVQSKKSWHNIIRAINEHVISHEDFKNTSTTSLLTSIELRSDNYINLVIELWVVPIHKTEEEMYVLEGMNSSNSLIKTRTNHGKLYKARDHEQRNNQARSEAVYSFLQYRNIFSVDYLATKHNEIEIMENNLAELSIDTRIGMDIKVSHNKPDILVFDKKRKEILIVEVGITNLDRSSIIFPYVITSGCVIKIKPFLEAYIHSIVLLKTLELDNIRDSKKEIKIMEVNYVPALKIDRAENYLSSGLISPSNIQLIPERVSTKISIRRDPFINRTMSKDKDVKFEAPANANRWSDETINLTLNIQYNIFLKYRRPPCFSKRSDEFQCFTVDMALNYSQN</sequence>
<proteinExistence type="predicted"/>
<evidence type="ECO:0000313" key="2">
    <source>
        <dbReference type="Proteomes" id="UP000053780"/>
    </source>
</evidence>
<gene>
    <name evidence="1" type="ORF">NAPIS_ORF02095</name>
</gene>
<dbReference type="EMBL" id="KE647306">
    <property type="protein sequence ID" value="EQB60318.1"/>
    <property type="molecule type" value="Genomic_DNA"/>
</dbReference>
<accession>T0L6N2</accession>
<dbReference type="HOGENOM" id="CLU_466222_0_0_1"/>
<reference evidence="1 2" key="1">
    <citation type="journal article" date="2013" name="BMC Genomics">
        <title>Genome sequencing and comparative genomics of honey bee microsporidia, Nosema apis reveal novel insights into host-parasite interactions.</title>
        <authorList>
            <person name="Chen Yp."/>
            <person name="Pettis J.S."/>
            <person name="Zhao Y."/>
            <person name="Liu X."/>
            <person name="Tallon L.J."/>
            <person name="Sadzewicz L.D."/>
            <person name="Li R."/>
            <person name="Zheng H."/>
            <person name="Huang S."/>
            <person name="Zhang X."/>
            <person name="Hamilton M.C."/>
            <person name="Pernal S.F."/>
            <person name="Melathopoulos A.P."/>
            <person name="Yan X."/>
            <person name="Evans J.D."/>
        </authorList>
    </citation>
    <scope>NUCLEOTIDE SEQUENCE [LARGE SCALE GENOMIC DNA]</scope>
    <source>
        <strain evidence="1 2">BRL 01</strain>
    </source>
</reference>
<organism evidence="1 2">
    <name type="scientific">Vairimorpha apis BRL 01</name>
    <dbReference type="NCBI Taxonomy" id="1037528"/>
    <lineage>
        <taxon>Eukaryota</taxon>
        <taxon>Fungi</taxon>
        <taxon>Fungi incertae sedis</taxon>
        <taxon>Microsporidia</taxon>
        <taxon>Nosematidae</taxon>
        <taxon>Vairimorpha</taxon>
    </lineage>
</organism>
<name>T0L6N2_9MICR</name>
<dbReference type="AlphaFoldDB" id="T0L6N2"/>
<evidence type="ECO:0000313" key="1">
    <source>
        <dbReference type="EMBL" id="EQB60318.1"/>
    </source>
</evidence>
<dbReference type="OrthoDB" id="5962029at2759"/>
<protein>
    <submittedName>
        <fullName evidence="1">Uncharacterized protein</fullName>
    </submittedName>
</protein>